<protein>
    <submittedName>
        <fullName evidence="2">Uncharacterized protein</fullName>
    </submittedName>
</protein>
<organism evidence="2 3">
    <name type="scientific">Blattamonas nauphoetae</name>
    <dbReference type="NCBI Taxonomy" id="2049346"/>
    <lineage>
        <taxon>Eukaryota</taxon>
        <taxon>Metamonada</taxon>
        <taxon>Preaxostyla</taxon>
        <taxon>Oxymonadida</taxon>
        <taxon>Blattamonas</taxon>
    </lineage>
</organism>
<dbReference type="Proteomes" id="UP001281761">
    <property type="component" value="Unassembled WGS sequence"/>
</dbReference>
<sequence>MQSMSISPHLHAGVACAEIAKQTQNKRLAIRSDEEEDQGTADRIDSDPSAESYTHVQLSPYHVRGPNIRKSSEGECVRICESSIPSFLLDWMISISDDDMNTELGNCLVTLTSTPRSYSIFLAHHKTQFLAFLDHSESPESVNLQRMIIAQLCFSPHLEMSKVALKGLLTFNNSVSRTCSFLQTLSVPSDSTDSSSELVPFAGRLCGRLAEHVSEMKSLFAESSPSDGTISALSATLPAESPILTGNTVLDVLFEGFTLLDILVANSHPFERITLIEDDFVPLLNSTIIVCLDLLEQLKTESVCPPTRQIALLTKVLNDSWNCAASCLDDFRTSLHPVVESAFSDVPQLCSLLERTCYHSSPTRNSHLEMIIFSAANLPHLIPRLLEENLIERMFVTTRPMAVPTTHCDFHVRHILVILNMIRNPKVITEDNEARKRIRKLQFEHALKPAKQYLQFILQREEFLQKDDSSDNELTREIGLLLTRMLVLERDLLENGEIAETGREVWEVGWLVETTIEDDLRGRLKMIREDDMRMKMNEKSRWKKRVERQREAGHEDAMEEWLTRVDCRIRSEIVEYLKRGSSESGMNHRIWTGWR</sequence>
<evidence type="ECO:0000256" key="1">
    <source>
        <dbReference type="SAM" id="MobiDB-lite"/>
    </source>
</evidence>
<dbReference type="EMBL" id="JARBJD010000211">
    <property type="protein sequence ID" value="KAK2947083.1"/>
    <property type="molecule type" value="Genomic_DNA"/>
</dbReference>
<proteinExistence type="predicted"/>
<keyword evidence="3" id="KW-1185">Reference proteome</keyword>
<accession>A0ABQ9X660</accession>
<reference evidence="2 3" key="1">
    <citation type="journal article" date="2022" name="bioRxiv">
        <title>Genomics of Preaxostyla Flagellates Illuminates Evolutionary Transitions and the Path Towards Mitochondrial Loss.</title>
        <authorList>
            <person name="Novak L.V.F."/>
            <person name="Treitli S.C."/>
            <person name="Pyrih J."/>
            <person name="Halakuc P."/>
            <person name="Pipaliya S.V."/>
            <person name="Vacek V."/>
            <person name="Brzon O."/>
            <person name="Soukal P."/>
            <person name="Eme L."/>
            <person name="Dacks J.B."/>
            <person name="Karnkowska A."/>
            <person name="Elias M."/>
            <person name="Hampl V."/>
        </authorList>
    </citation>
    <scope>NUCLEOTIDE SEQUENCE [LARGE SCALE GENOMIC DNA]</scope>
    <source>
        <strain evidence="2">NAU3</strain>
        <tissue evidence="2">Gut</tissue>
    </source>
</reference>
<evidence type="ECO:0000313" key="2">
    <source>
        <dbReference type="EMBL" id="KAK2947083.1"/>
    </source>
</evidence>
<name>A0ABQ9X660_9EUKA</name>
<comment type="caution">
    <text evidence="2">The sequence shown here is derived from an EMBL/GenBank/DDBJ whole genome shotgun (WGS) entry which is preliminary data.</text>
</comment>
<feature type="region of interest" description="Disordered" evidence="1">
    <location>
        <begin position="29"/>
        <end position="51"/>
    </location>
</feature>
<evidence type="ECO:0000313" key="3">
    <source>
        <dbReference type="Proteomes" id="UP001281761"/>
    </source>
</evidence>
<gene>
    <name evidence="2" type="ORF">BLNAU_18006</name>
</gene>